<dbReference type="EMBL" id="PYSW02000018">
    <property type="protein sequence ID" value="KAG2385531.1"/>
    <property type="molecule type" value="Genomic_DNA"/>
</dbReference>
<gene>
    <name evidence="1" type="ORF">C9374_003346</name>
</gene>
<keyword evidence="2" id="KW-1185">Reference proteome</keyword>
<dbReference type="RefSeq" id="XP_044549524.1">
    <property type="nucleotide sequence ID" value="XM_044692864.1"/>
</dbReference>
<accession>A0AA88GNS4</accession>
<evidence type="ECO:0000313" key="2">
    <source>
        <dbReference type="Proteomes" id="UP000816034"/>
    </source>
</evidence>
<evidence type="ECO:0000313" key="1">
    <source>
        <dbReference type="EMBL" id="KAG2385531.1"/>
    </source>
</evidence>
<dbReference type="AlphaFoldDB" id="A0AA88GNS4"/>
<dbReference type="GeneID" id="68095801"/>
<reference evidence="1 2" key="1">
    <citation type="journal article" date="2018" name="BMC Genomics">
        <title>The genome of Naegleria lovaniensis, the basis for a comparative approach to unravel pathogenicity factors of the human pathogenic amoeba N. fowleri.</title>
        <authorList>
            <person name="Liechti N."/>
            <person name="Schurch N."/>
            <person name="Bruggmann R."/>
            <person name="Wittwer M."/>
        </authorList>
    </citation>
    <scope>NUCLEOTIDE SEQUENCE [LARGE SCALE GENOMIC DNA]</scope>
    <source>
        <strain evidence="1 2">ATCC 30569</strain>
    </source>
</reference>
<sequence length="197" mass="22573">MPATNLEDHIKKKLRKLQKATHKALISKNLAHSKNKLIEVIDDIVESEIENSDQHFFLKCSNCKVILKSGDDSTNNNHLSITFRSPFFNNNHFEMPIAPEIYTENSISFNGVMKHEYSNDMGVLYYLNRIALKLFLQSLSCNFLQIQESQALSDDDVLKLSILSVLLPSSCIATNSQDEFFEKQRKYFQCSTNSTVE</sequence>
<protein>
    <submittedName>
        <fullName evidence="1">Uncharacterized protein</fullName>
    </submittedName>
</protein>
<organism evidence="1 2">
    <name type="scientific">Naegleria lovaniensis</name>
    <name type="common">Amoeba</name>
    <dbReference type="NCBI Taxonomy" id="51637"/>
    <lineage>
        <taxon>Eukaryota</taxon>
        <taxon>Discoba</taxon>
        <taxon>Heterolobosea</taxon>
        <taxon>Tetramitia</taxon>
        <taxon>Eutetramitia</taxon>
        <taxon>Vahlkampfiidae</taxon>
        <taxon>Naegleria</taxon>
    </lineage>
</organism>
<comment type="caution">
    <text evidence="1">The sequence shown here is derived from an EMBL/GenBank/DDBJ whole genome shotgun (WGS) entry which is preliminary data.</text>
</comment>
<proteinExistence type="predicted"/>
<name>A0AA88GNS4_NAELO</name>
<dbReference type="Proteomes" id="UP000816034">
    <property type="component" value="Unassembled WGS sequence"/>
</dbReference>